<dbReference type="AlphaFoldDB" id="A0AA88GYZ8"/>
<dbReference type="InterPro" id="IPR017972">
    <property type="entry name" value="Cyt_P450_CS"/>
</dbReference>
<evidence type="ECO:0000256" key="7">
    <source>
        <dbReference type="SAM" id="Phobius"/>
    </source>
</evidence>
<protein>
    <recommendedName>
        <fullName evidence="10">Cytochrome P450</fullName>
    </recommendedName>
</protein>
<comment type="caution">
    <text evidence="8">The sequence shown here is derived from an EMBL/GenBank/DDBJ whole genome shotgun (WGS) entry which is preliminary data.</text>
</comment>
<dbReference type="Gene3D" id="1.10.630.10">
    <property type="entry name" value="Cytochrome P450"/>
    <property type="match status" value="1"/>
</dbReference>
<keyword evidence="3 5" id="KW-0479">Metal-binding</keyword>
<name>A0AA88GYZ8_NAELO</name>
<keyword evidence="9" id="KW-1185">Reference proteome</keyword>
<dbReference type="GO" id="GO:0020037">
    <property type="term" value="F:heme binding"/>
    <property type="evidence" value="ECO:0007669"/>
    <property type="project" value="InterPro"/>
</dbReference>
<dbReference type="InterPro" id="IPR036396">
    <property type="entry name" value="Cyt_P450_sf"/>
</dbReference>
<dbReference type="GO" id="GO:0004497">
    <property type="term" value="F:monooxygenase activity"/>
    <property type="evidence" value="ECO:0007669"/>
    <property type="project" value="UniProtKB-KW"/>
</dbReference>
<evidence type="ECO:0000313" key="8">
    <source>
        <dbReference type="EMBL" id="KAG2388228.1"/>
    </source>
</evidence>
<proteinExistence type="inferred from homology"/>
<feature type="transmembrane region" description="Helical" evidence="7">
    <location>
        <begin position="12"/>
        <end position="31"/>
    </location>
</feature>
<organism evidence="8 9">
    <name type="scientific">Naegleria lovaniensis</name>
    <name type="common">Amoeba</name>
    <dbReference type="NCBI Taxonomy" id="51637"/>
    <lineage>
        <taxon>Eukaryota</taxon>
        <taxon>Discoba</taxon>
        <taxon>Heterolobosea</taxon>
        <taxon>Tetramitia</taxon>
        <taxon>Eutetramitia</taxon>
        <taxon>Vahlkampfiidae</taxon>
        <taxon>Naegleria</taxon>
    </lineage>
</organism>
<dbReference type="PANTHER" id="PTHR24304">
    <property type="entry name" value="CYTOCHROME P450 FAMILY 7"/>
    <property type="match status" value="1"/>
</dbReference>
<dbReference type="PANTHER" id="PTHR24304:SF2">
    <property type="entry name" value="24-HYDROXYCHOLESTEROL 7-ALPHA-HYDROXYLASE"/>
    <property type="match status" value="1"/>
</dbReference>
<evidence type="ECO:0000256" key="5">
    <source>
        <dbReference type="RuleBase" id="RU000461"/>
    </source>
</evidence>
<reference evidence="8 9" key="1">
    <citation type="journal article" date="2018" name="BMC Genomics">
        <title>The genome of Naegleria lovaniensis, the basis for a comparative approach to unravel pathogenicity factors of the human pathogenic amoeba N. fowleri.</title>
        <authorList>
            <person name="Liechti N."/>
            <person name="Schurch N."/>
            <person name="Bruggmann R."/>
            <person name="Wittwer M."/>
        </authorList>
    </citation>
    <scope>NUCLEOTIDE SEQUENCE [LARGE SCALE GENOMIC DNA]</scope>
    <source>
        <strain evidence="8 9">ATCC 30569</strain>
    </source>
</reference>
<feature type="region of interest" description="Disordered" evidence="6">
    <location>
        <begin position="299"/>
        <end position="320"/>
    </location>
</feature>
<dbReference type="InterPro" id="IPR050529">
    <property type="entry name" value="CYP450_sterol_14alpha_dmase"/>
</dbReference>
<sequence>MIDHLLLGVDVSTALTVIIIGLIVMTIIFFLKTKRKNPSMVSSKTNHHGKIMLLKTPPIISSKIPFLGCALDYLQDPISFLDRVQYEQSHVHREGLFTLKLANKYITMISSMEAIPNFPQFFYNTSEEDISFYNVFNDFFQTILPFNVIEMETFSGKSMKKLKMMQHKIIPKLEDYVEIISFQLQRFFNVENLSKKKDIQWVHEQSHHRSFQFDPMQLFTELVLLINASSIVAKELGTIEEFRERLLQLFPKMNDGLEGIALSLPSAFQVLFPNVRAGRKAFLDFTTLIRDILIARDDQEEQQKNHQREQHTEEIDDGEENSNERLDVLKILSTELRACSQVSTNGQTPSWNEIFQKHSESFQSMCAKLFVMIYAGSTVCKSSAYTLLSVLNHEHCHVKYMNEIHHIYTKISSTSTDCVAFDLPSSFFNKEFVLHYARQAEYAESCVKETLRRFTGPLVLRKVMKPLTLQSHLIKKQSQPHTTKNEDDSDLTECYYQLPMGANHFLALSPYHYHHCSKIFPNPYEFIPERFMTSSSAAADMKSGEKQETFREESIPTLHSFNQGFHAFSAGKHVCLGAKIATIQSKCIVGCMLSLFGGSRRGFSSNEGSSEHVRQSIPPLRLATPLEEPDYSVIGIAKPKKPCYVKCYVCGTRNDS</sequence>
<evidence type="ECO:0000256" key="3">
    <source>
        <dbReference type="ARBA" id="ARBA00022723"/>
    </source>
</evidence>
<comment type="similarity">
    <text evidence="1 5">Belongs to the cytochrome P450 family.</text>
</comment>
<dbReference type="RefSeq" id="XP_044552220.1">
    <property type="nucleotide sequence ID" value="XM_044686361.1"/>
</dbReference>
<keyword evidence="5" id="KW-0503">Monooxygenase</keyword>
<dbReference type="SUPFAM" id="SSF48264">
    <property type="entry name" value="Cytochrome P450"/>
    <property type="match status" value="1"/>
</dbReference>
<keyword evidence="7" id="KW-1133">Transmembrane helix</keyword>
<dbReference type="Proteomes" id="UP000816034">
    <property type="component" value="Unassembled WGS sequence"/>
</dbReference>
<keyword evidence="7" id="KW-0472">Membrane</keyword>
<gene>
    <name evidence="8" type="ORF">C9374_001078</name>
</gene>
<evidence type="ECO:0008006" key="10">
    <source>
        <dbReference type="Google" id="ProtNLM"/>
    </source>
</evidence>
<keyword evidence="5" id="KW-0560">Oxidoreductase</keyword>
<dbReference type="PROSITE" id="PS00086">
    <property type="entry name" value="CYTOCHROME_P450"/>
    <property type="match status" value="1"/>
</dbReference>
<dbReference type="InterPro" id="IPR001128">
    <property type="entry name" value="Cyt_P450"/>
</dbReference>
<keyword evidence="2 5" id="KW-0349">Heme</keyword>
<dbReference type="GO" id="GO:0005506">
    <property type="term" value="F:iron ion binding"/>
    <property type="evidence" value="ECO:0007669"/>
    <property type="project" value="InterPro"/>
</dbReference>
<feature type="compositionally biased region" description="Basic and acidic residues" evidence="6">
    <location>
        <begin position="299"/>
        <end position="313"/>
    </location>
</feature>
<accession>A0AA88GYZ8</accession>
<keyword evidence="4 5" id="KW-0408">Iron</keyword>
<dbReference type="Pfam" id="PF00067">
    <property type="entry name" value="p450"/>
    <property type="match status" value="1"/>
</dbReference>
<evidence type="ECO:0000256" key="4">
    <source>
        <dbReference type="ARBA" id="ARBA00023004"/>
    </source>
</evidence>
<evidence type="ECO:0000256" key="1">
    <source>
        <dbReference type="ARBA" id="ARBA00010617"/>
    </source>
</evidence>
<keyword evidence="7" id="KW-0812">Transmembrane</keyword>
<dbReference type="GeneID" id="68093534"/>
<evidence type="ECO:0000313" key="9">
    <source>
        <dbReference type="Proteomes" id="UP000816034"/>
    </source>
</evidence>
<evidence type="ECO:0000256" key="2">
    <source>
        <dbReference type="ARBA" id="ARBA00022617"/>
    </source>
</evidence>
<dbReference type="EMBL" id="PYSW02000011">
    <property type="protein sequence ID" value="KAG2388228.1"/>
    <property type="molecule type" value="Genomic_DNA"/>
</dbReference>
<evidence type="ECO:0000256" key="6">
    <source>
        <dbReference type="SAM" id="MobiDB-lite"/>
    </source>
</evidence>
<dbReference type="GO" id="GO:0016705">
    <property type="term" value="F:oxidoreductase activity, acting on paired donors, with incorporation or reduction of molecular oxygen"/>
    <property type="evidence" value="ECO:0007669"/>
    <property type="project" value="InterPro"/>
</dbReference>